<accession>A0ABM7S9Z9</accession>
<evidence type="ECO:0000313" key="2">
    <source>
        <dbReference type="Proteomes" id="UP000826775"/>
    </source>
</evidence>
<proteinExistence type="predicted"/>
<dbReference type="Proteomes" id="UP000826775">
    <property type="component" value="Chromosome"/>
</dbReference>
<dbReference type="PANTHER" id="PTHR35866">
    <property type="entry name" value="PUTATIVE-RELATED"/>
    <property type="match status" value="1"/>
</dbReference>
<dbReference type="PANTHER" id="PTHR35866:SF1">
    <property type="entry name" value="YKGJ FAMILY CYSTEINE CLUSTER PROTEIN"/>
    <property type="match status" value="1"/>
</dbReference>
<dbReference type="Pfam" id="PF03692">
    <property type="entry name" value="CxxCxxCC"/>
    <property type="match status" value="1"/>
</dbReference>
<name>A0ABM7S9Z9_9HELI</name>
<gene>
    <name evidence="1" type="ORF">NHP190003_06640</name>
</gene>
<dbReference type="EMBL" id="AP024814">
    <property type="protein sequence ID" value="BCZ17382.1"/>
    <property type="molecule type" value="Genomic_DNA"/>
</dbReference>
<sequence length="92" mass="10702">MEAISAFLKLPFEKFTLQYIKKVGYKYSLLEKPASDPKEGYACVFLDEETKQCQIYPVRPKQCQTFPFWECFQNPKKVKELCALCPGVKPLN</sequence>
<reference evidence="1 2" key="1">
    <citation type="submission" date="2021-07" db="EMBL/GenBank/DDBJ databases">
        <title>Novel Helicobacter sp. Isolated from a dog.</title>
        <authorList>
            <person name="Rimbara E."/>
            <person name="Suzuki M."/>
        </authorList>
    </citation>
    <scope>NUCLEOTIDE SEQUENCE [LARGE SCALE GENOMIC DNA]</scope>
    <source>
        <strain evidence="2">NHP19-003</strain>
    </source>
</reference>
<keyword evidence="2" id="KW-1185">Reference proteome</keyword>
<dbReference type="InterPro" id="IPR005358">
    <property type="entry name" value="Puta_zinc/iron-chelating_dom"/>
</dbReference>
<organism evidence="1 2">
    <name type="scientific">Helicobacter gastrocanis</name>
    <dbReference type="NCBI Taxonomy" id="2849641"/>
    <lineage>
        <taxon>Bacteria</taxon>
        <taxon>Pseudomonadati</taxon>
        <taxon>Campylobacterota</taxon>
        <taxon>Epsilonproteobacteria</taxon>
        <taxon>Campylobacterales</taxon>
        <taxon>Helicobacteraceae</taxon>
        <taxon>Helicobacter</taxon>
    </lineage>
</organism>
<evidence type="ECO:0008006" key="3">
    <source>
        <dbReference type="Google" id="ProtNLM"/>
    </source>
</evidence>
<evidence type="ECO:0000313" key="1">
    <source>
        <dbReference type="EMBL" id="BCZ17382.1"/>
    </source>
</evidence>
<protein>
    <recommendedName>
        <fullName evidence="3">YkgJ family cysteine cluster protein</fullName>
    </recommendedName>
</protein>